<organism evidence="2 3">
    <name type="scientific">Schizosaccharomyces octosporus (strain yFS286)</name>
    <name type="common">Fission yeast</name>
    <name type="synonym">Octosporomyces octosporus</name>
    <dbReference type="NCBI Taxonomy" id="483514"/>
    <lineage>
        <taxon>Eukaryota</taxon>
        <taxon>Fungi</taxon>
        <taxon>Dikarya</taxon>
        <taxon>Ascomycota</taxon>
        <taxon>Taphrinomycotina</taxon>
        <taxon>Schizosaccharomycetes</taxon>
        <taxon>Schizosaccharomycetales</taxon>
        <taxon>Schizosaccharomycetaceae</taxon>
        <taxon>Schizosaccharomyces</taxon>
    </lineage>
</organism>
<dbReference type="PANTHER" id="PTHR32226:SF2">
    <property type="entry name" value="TELO2-INTERACTING PROTEIN 2"/>
    <property type="match status" value="1"/>
</dbReference>
<reference evidence="2 3" key="1">
    <citation type="journal article" date="2011" name="Science">
        <title>Comparative functional genomics of the fission yeasts.</title>
        <authorList>
            <person name="Rhind N."/>
            <person name="Chen Z."/>
            <person name="Yassour M."/>
            <person name="Thompson D.A."/>
            <person name="Haas B.J."/>
            <person name="Habib N."/>
            <person name="Wapinski I."/>
            <person name="Roy S."/>
            <person name="Lin M.F."/>
            <person name="Heiman D.I."/>
            <person name="Young S.K."/>
            <person name="Furuya K."/>
            <person name="Guo Y."/>
            <person name="Pidoux A."/>
            <person name="Chen H.M."/>
            <person name="Robbertse B."/>
            <person name="Goldberg J.M."/>
            <person name="Aoki K."/>
            <person name="Bayne E.H."/>
            <person name="Berlin A.M."/>
            <person name="Desjardins C.A."/>
            <person name="Dobbs E."/>
            <person name="Dukaj L."/>
            <person name="Fan L."/>
            <person name="FitzGerald M.G."/>
            <person name="French C."/>
            <person name="Gujja S."/>
            <person name="Hansen K."/>
            <person name="Keifenheim D."/>
            <person name="Levin J.Z."/>
            <person name="Mosher R.A."/>
            <person name="Mueller C.A."/>
            <person name="Pfiffner J."/>
            <person name="Priest M."/>
            <person name="Russ C."/>
            <person name="Smialowska A."/>
            <person name="Swoboda P."/>
            <person name="Sykes S.M."/>
            <person name="Vaughn M."/>
            <person name="Vengrova S."/>
            <person name="Yoder R."/>
            <person name="Zeng Q."/>
            <person name="Allshire R."/>
            <person name="Baulcombe D."/>
            <person name="Birren B.W."/>
            <person name="Brown W."/>
            <person name="Ekwall K."/>
            <person name="Kellis M."/>
            <person name="Leatherwood J."/>
            <person name="Levin H."/>
            <person name="Margalit H."/>
            <person name="Martienssen R."/>
            <person name="Nieduszynski C.A."/>
            <person name="Spatafora J.W."/>
            <person name="Friedman N."/>
            <person name="Dalgaard J.Z."/>
            <person name="Baumann P."/>
            <person name="Niki H."/>
            <person name="Regev A."/>
            <person name="Nusbaum C."/>
        </authorList>
    </citation>
    <scope>NUCLEOTIDE SEQUENCE [LARGE SCALE GENOMIC DNA]</scope>
    <source>
        <strain evidence="3">yFS286</strain>
    </source>
</reference>
<dbReference type="GO" id="GO:0005829">
    <property type="term" value="C:cytosol"/>
    <property type="evidence" value="ECO:0007669"/>
    <property type="project" value="TreeGrafter"/>
</dbReference>
<accession>S9RAP2</accession>
<dbReference type="VEuPathDB" id="FungiDB:SOCG_01407"/>
<dbReference type="PANTHER" id="PTHR32226">
    <property type="entry name" value="TELO2-INTERACTING PROTEIN 2"/>
    <property type="match status" value="1"/>
</dbReference>
<proteinExistence type="inferred from homology"/>
<dbReference type="Pfam" id="PF10521">
    <property type="entry name" value="Tti2"/>
    <property type="match status" value="1"/>
</dbReference>
<sequence>MQPWEQVVEKLNILERDVPEQIFLQKQLDFLDGFVFKIEEEKLSHNLTALLPYISPKENWINFENNELDVEFKKPYCERAYRLLSIFEEEIKQYVKEEENWEVLLTLISLRGLRYKPFEFFCVQIVDNTLISISTEEKENFQNHVLNYQSSLFSRDDRLTGQGRRYAYELPPEKFRQDQTDALLNPSWKLKNFFIPEVLNWIVCNKNRFTIRDIWHKVIPSVLRILNDLNPLIKQKGLMLVKSILDVAGLEFLMHTGLAEILREDLMLFYTFLPPRYKAETCSSLINFSFNVLIQFAKEMPDLLDKLYLDGVMYIFQFASDSIPMIRLAFSECMYLMKTLNHRFLRYLSTTLDQLCLRIENPLLCNTPEFLFFLLEALQSFLHFYYYRISSHHAQFLISLVSSYRNCTHRNLKELDSCKEKIMEILKFIEDNLTESQRLDYQAVLPLMERPTA</sequence>
<protein>
    <submittedName>
        <fullName evidence="2">Tel Two Interacting protein 2</fullName>
    </submittedName>
</protein>
<dbReference type="RefSeq" id="XP_013019816.1">
    <property type="nucleotide sequence ID" value="XM_013164362.1"/>
</dbReference>
<evidence type="ECO:0000256" key="1">
    <source>
        <dbReference type="ARBA" id="ARBA00034736"/>
    </source>
</evidence>
<evidence type="ECO:0000313" key="2">
    <source>
        <dbReference type="EMBL" id="EPX71189.1"/>
    </source>
</evidence>
<dbReference type="GO" id="GO:0030674">
    <property type="term" value="F:protein-macromolecule adaptor activity"/>
    <property type="evidence" value="ECO:0007669"/>
    <property type="project" value="EnsemblFungi"/>
</dbReference>
<dbReference type="GeneID" id="25030389"/>
<dbReference type="AlphaFoldDB" id="S9RAP2"/>
<dbReference type="OMA" id="YRISSHH"/>
<dbReference type="Proteomes" id="UP000016088">
    <property type="component" value="Unassembled WGS sequence"/>
</dbReference>
<dbReference type="GO" id="GO:0005634">
    <property type="term" value="C:nucleus"/>
    <property type="evidence" value="ECO:0007669"/>
    <property type="project" value="TreeGrafter"/>
</dbReference>
<dbReference type="HOGENOM" id="CLU_604320_0_0_1"/>
<gene>
    <name evidence="2" type="ORF">SOCG_01407</name>
</gene>
<dbReference type="OrthoDB" id="6417021at2759"/>
<keyword evidence="3" id="KW-1185">Reference proteome</keyword>
<comment type="similarity">
    <text evidence="1">Belongs to the TTI2 family.</text>
</comment>
<dbReference type="InterPro" id="IPR018870">
    <property type="entry name" value="Tti2"/>
</dbReference>
<dbReference type="GO" id="GO:0110078">
    <property type="term" value="C:TTT Hsp90 cochaperone complex"/>
    <property type="evidence" value="ECO:0007669"/>
    <property type="project" value="EnsemblFungi"/>
</dbReference>
<evidence type="ECO:0000313" key="3">
    <source>
        <dbReference type="Proteomes" id="UP000016088"/>
    </source>
</evidence>
<name>S9RAP2_SCHOY</name>
<dbReference type="EMBL" id="KE503208">
    <property type="protein sequence ID" value="EPX71189.1"/>
    <property type="molecule type" value="Genomic_DNA"/>
</dbReference>